<protein>
    <submittedName>
        <fullName evidence="1">Uncharacterized protein</fullName>
    </submittedName>
</protein>
<comment type="caution">
    <text evidence="1">The sequence shown here is derived from an EMBL/GenBank/DDBJ whole genome shotgun (WGS) entry which is preliminary data.</text>
</comment>
<reference evidence="1" key="1">
    <citation type="submission" date="2009-04" db="EMBL/GenBank/DDBJ databases">
        <authorList>
            <person name="Weinstock G."/>
            <person name="Sodergren E."/>
            <person name="Clifton S."/>
            <person name="Fulton L."/>
            <person name="Fulton B."/>
            <person name="Courtney L."/>
            <person name="Fronick C."/>
            <person name="Harrison M."/>
            <person name="Strong C."/>
            <person name="Farmer C."/>
            <person name="Delahaunty K."/>
            <person name="Markovic C."/>
            <person name="Hall O."/>
            <person name="Minx P."/>
            <person name="Tomlinson C."/>
            <person name="Mitreva M."/>
            <person name="Nelson J."/>
            <person name="Hou S."/>
            <person name="Wollam A."/>
            <person name="Pepin K.H."/>
            <person name="Johnson M."/>
            <person name="Bhonagiri V."/>
            <person name="Nash W.E."/>
            <person name="Warren W."/>
            <person name="Chinwalla A."/>
            <person name="Mardis E.R."/>
            <person name="Wilson R.K."/>
        </authorList>
    </citation>
    <scope>NUCLEOTIDE SEQUENCE [LARGE SCALE GENOMIC DNA]</scope>
    <source>
        <strain evidence="1">DSM 14600</strain>
    </source>
</reference>
<dbReference type="HOGENOM" id="CLU_2773622_0_0_9"/>
<dbReference type="EMBL" id="ACIP02000003">
    <property type="protein sequence ID" value="EEP28024.1"/>
    <property type="molecule type" value="Genomic_DNA"/>
</dbReference>
<keyword evidence="2" id="KW-1185">Reference proteome</keyword>
<gene>
    <name evidence="1" type="ORF">GCWU000342_01569</name>
</gene>
<sequence length="69" mass="7244">MPRIQKISAIISFYSLPSSFFRFPLASCYGSMALPSADPQPPCRGSMALPSADPQPPCCGSVALPSAEP</sequence>
<dbReference type="Proteomes" id="UP000003494">
    <property type="component" value="Unassembled WGS sequence"/>
</dbReference>
<proteinExistence type="predicted"/>
<evidence type="ECO:0000313" key="2">
    <source>
        <dbReference type="Proteomes" id="UP000003494"/>
    </source>
</evidence>
<dbReference type="AlphaFoldDB" id="C4GC83"/>
<dbReference type="STRING" id="626523.GCWU000342_01569"/>
<evidence type="ECO:0000313" key="1">
    <source>
        <dbReference type="EMBL" id="EEP28024.1"/>
    </source>
</evidence>
<organism evidence="1 2">
    <name type="scientific">Shuttleworthella satelles DSM 14600</name>
    <dbReference type="NCBI Taxonomy" id="626523"/>
    <lineage>
        <taxon>Bacteria</taxon>
        <taxon>Bacillati</taxon>
        <taxon>Bacillota</taxon>
        <taxon>Clostridia</taxon>
        <taxon>Lachnospirales</taxon>
        <taxon>Lachnospiraceae</taxon>
        <taxon>Shuttleworthella</taxon>
    </lineage>
</organism>
<name>C4GC83_9FIRM</name>
<accession>C4GC83</accession>